<dbReference type="InterPro" id="IPR039698">
    <property type="entry name" value="Dfg10/SRD5A3"/>
</dbReference>
<dbReference type="EC" id="1.3.1.94" evidence="1"/>
<keyword evidence="1" id="KW-0256">Endoplasmic reticulum</keyword>
<keyword evidence="1" id="KW-1133">Transmembrane helix</keyword>
<reference evidence="3" key="1">
    <citation type="submission" date="2025-08" db="UniProtKB">
        <authorList>
            <consortium name="RefSeq"/>
        </authorList>
    </citation>
    <scope>IDENTIFICATION</scope>
</reference>
<evidence type="ECO:0000313" key="2">
    <source>
        <dbReference type="Proteomes" id="UP000694867"/>
    </source>
</evidence>
<dbReference type="GO" id="GO:0005789">
    <property type="term" value="C:endoplasmic reticulum membrane"/>
    <property type="evidence" value="ECO:0007669"/>
    <property type="project" value="UniProtKB-SubCell"/>
</dbReference>
<dbReference type="RefSeq" id="XP_028967555.1">
    <property type="nucleotide sequence ID" value="XM_029111722.1"/>
</dbReference>
<comment type="subcellular location">
    <subcellularLocation>
        <location evidence="1">Endoplasmic reticulum membrane</location>
    </subcellularLocation>
</comment>
<comment type="function">
    <text evidence="1">Plays a key role in early steps of protein N-linked glycosylation by being involved in the conversion of polyprenol into dolichol. Acts as a polyprenal reductase that mediates the reduction of polyprenal into dolichal in a NADP-dependent mechanism. Dolichols are required for the synthesis of dolichol-linked monosaccharides and the oligosaccharide precursor used for N-glycosylation.</text>
</comment>
<dbReference type="GO" id="GO:0006488">
    <property type="term" value="P:dolichol-linked oligosaccharide biosynthetic process"/>
    <property type="evidence" value="ECO:0007669"/>
    <property type="project" value="UniProtKB-UniRule"/>
</dbReference>
<comment type="catalytic activity">
    <reaction evidence="1">
        <text>a di-trans,poly-cis-dolichal + NADP(+) = a di-trans,poly-cis-polyprenal + NADPH + H(+)</text>
        <dbReference type="Rhea" id="RHEA:80727"/>
        <dbReference type="Rhea" id="RHEA-COMP:19536"/>
        <dbReference type="Rhea" id="RHEA-COMP:19537"/>
        <dbReference type="ChEBI" id="CHEBI:15378"/>
        <dbReference type="ChEBI" id="CHEBI:57783"/>
        <dbReference type="ChEBI" id="CHEBI:58349"/>
        <dbReference type="ChEBI" id="CHEBI:231623"/>
        <dbReference type="ChEBI" id="CHEBI:231637"/>
        <dbReference type="EC" id="1.3.1.94"/>
    </reaction>
    <physiologicalReaction direction="right-to-left" evidence="1">
        <dbReference type="Rhea" id="RHEA:80729"/>
    </physiologicalReaction>
</comment>
<dbReference type="Proteomes" id="UP000694867">
    <property type="component" value="Unplaced"/>
</dbReference>
<dbReference type="GO" id="GO:0160198">
    <property type="term" value="F:polyprenal reductase activity"/>
    <property type="evidence" value="ECO:0007669"/>
    <property type="project" value="UniProtKB-EC"/>
</dbReference>
<comment type="similarity">
    <text evidence="1">Belongs to the steroid 5-alpha reductase family. Polyprenal reductase subfamily.</text>
</comment>
<dbReference type="PANTHER" id="PTHR14624:SF0">
    <property type="entry name" value="POLYPRENOL REDUCTASE"/>
    <property type="match status" value="1"/>
</dbReference>
<keyword evidence="1" id="KW-0812">Transmembrane</keyword>
<dbReference type="GO" id="GO:0016095">
    <property type="term" value="P:polyprenol catabolic process"/>
    <property type="evidence" value="ECO:0007669"/>
    <property type="project" value="UniProtKB-UniRule"/>
</dbReference>
<dbReference type="AlphaFoldDB" id="A0AAJ7SGB7"/>
<proteinExistence type="inferred from homology"/>
<sequence>MIRFSNSAVPFAVALWVQLLTTPQVYRRCYECMFVSVYSDAKVHVRHYAVGYIFFTGIQYSILSMTLRSDSSTILRFSDLFRFNVLIGTLIFAAAFHLEHDTTKRFANFRKDATGKVKYLPS</sequence>
<gene>
    <name evidence="3" type="primary">LOC114828270</name>
</gene>
<accession>A0AAJ7SGB7</accession>
<dbReference type="GO" id="GO:0003865">
    <property type="term" value="F:3-oxo-5-alpha-steroid 4-dehydrogenase activity"/>
    <property type="evidence" value="ECO:0007669"/>
    <property type="project" value="TreeGrafter"/>
</dbReference>
<evidence type="ECO:0000313" key="3">
    <source>
        <dbReference type="RefSeq" id="XP_028967555.1"/>
    </source>
</evidence>
<comment type="caution">
    <text evidence="1">Lacks conserved residue(s) required for the propagation of feature annotation.</text>
</comment>
<dbReference type="KEGG" id="goe:114828270"/>
<feature type="transmembrane region" description="Helical" evidence="1">
    <location>
        <begin position="80"/>
        <end position="98"/>
    </location>
</feature>
<protein>
    <recommendedName>
        <fullName evidence="1">Polyprenal reductase</fullName>
        <ecNumber evidence="1">1.3.1.94</ecNumber>
    </recommendedName>
</protein>
<dbReference type="PANTHER" id="PTHR14624">
    <property type="entry name" value="DFG10 PROTEIN"/>
    <property type="match status" value="1"/>
</dbReference>
<keyword evidence="1" id="KW-0521">NADP</keyword>
<feature type="transmembrane region" description="Helical" evidence="1">
    <location>
        <begin position="51"/>
        <end position="68"/>
    </location>
</feature>
<comment type="pathway">
    <text evidence="1">Protein modification; protein glycosylation.</text>
</comment>
<dbReference type="GeneID" id="114828270"/>
<organism evidence="2 3">
    <name type="scientific">Galendromus occidentalis</name>
    <name type="common">western predatory mite</name>
    <dbReference type="NCBI Taxonomy" id="34638"/>
    <lineage>
        <taxon>Eukaryota</taxon>
        <taxon>Metazoa</taxon>
        <taxon>Ecdysozoa</taxon>
        <taxon>Arthropoda</taxon>
        <taxon>Chelicerata</taxon>
        <taxon>Arachnida</taxon>
        <taxon>Acari</taxon>
        <taxon>Parasitiformes</taxon>
        <taxon>Mesostigmata</taxon>
        <taxon>Gamasina</taxon>
        <taxon>Phytoseioidea</taxon>
        <taxon>Phytoseiidae</taxon>
        <taxon>Typhlodrominae</taxon>
        <taxon>Galendromus</taxon>
    </lineage>
</organism>
<dbReference type="GO" id="GO:0102389">
    <property type="term" value="F:polyprenol reductase activity"/>
    <property type="evidence" value="ECO:0007669"/>
    <property type="project" value="UniProtKB-UniRule"/>
</dbReference>
<name>A0AAJ7SGB7_9ACAR</name>
<evidence type="ECO:0000256" key="1">
    <source>
        <dbReference type="RuleBase" id="RU367081"/>
    </source>
</evidence>
<keyword evidence="2" id="KW-1185">Reference proteome</keyword>
<keyword evidence="1" id="KW-0472">Membrane</keyword>
<keyword evidence="1" id="KW-0560">Oxidoreductase</keyword>